<accession>A0ABS7ALA3</accession>
<reference evidence="3 4" key="1">
    <citation type="submission" date="2021-07" db="EMBL/GenBank/DDBJ databases">
        <title>Clostridium weizhouense sp. nov., an anaerobic bacterium isolated from activated sludge of Petroleum wastewater.</title>
        <authorList>
            <person name="Li Q."/>
        </authorList>
    </citation>
    <scope>NUCLEOTIDE SEQUENCE [LARGE SCALE GENOMIC DNA]</scope>
    <source>
        <strain evidence="3 4">YB-6</strain>
    </source>
</reference>
<keyword evidence="2" id="KW-0472">Membrane</keyword>
<proteinExistence type="predicted"/>
<evidence type="ECO:0000256" key="2">
    <source>
        <dbReference type="SAM" id="Phobius"/>
    </source>
</evidence>
<gene>
    <name evidence="3" type="ORF">KYD98_00075</name>
</gene>
<dbReference type="Proteomes" id="UP001519921">
    <property type="component" value="Unassembled WGS sequence"/>
</dbReference>
<feature type="compositionally biased region" description="Low complexity" evidence="1">
    <location>
        <begin position="535"/>
        <end position="550"/>
    </location>
</feature>
<keyword evidence="2" id="KW-0812">Transmembrane</keyword>
<keyword evidence="4" id="KW-1185">Reference proteome</keyword>
<feature type="transmembrane region" description="Helical" evidence="2">
    <location>
        <begin position="318"/>
        <end position="343"/>
    </location>
</feature>
<feature type="transmembrane region" description="Helical" evidence="2">
    <location>
        <begin position="383"/>
        <end position="407"/>
    </location>
</feature>
<dbReference type="EMBL" id="JAHXPT010000001">
    <property type="protein sequence ID" value="MBW6408481.1"/>
    <property type="molecule type" value="Genomic_DNA"/>
</dbReference>
<sequence length="651" mass="70563">MASMETGLIPIGGINPPVQANPPTSAMFGLQFIQQQISLTNILQVNIQQAANAQSNLSQNIEKSSSSMDNLLSKAKDFGKNLISFDSIKSGVQSVLSEASKIEDKKLSVQGMVGDKDAGTAYFNHLQKQANQSGFSFDEIKNNAQSFLGVTKNTESLDKLANLSERLSLGNSTEGMSGAGDAIKKMMSGDGSSLQNKFKFSSDDIGILQASKDLDDFTSKFDGLLDGKGLNDSMLDNFNNSASAQFDNLKENFNSSLGEAGQGALEAFTPVMGIVNEMFSNGSFQVFFDSISVGLGLLANVILWICELVKNNWGIIEPMLMAIGIYLLYTIIPSFCILISQALAMAGAWMLANIPILIAIGAIALLIYILMQCGITTQQVCGFIGGIFMMVFGNLYNQIACIWNIFASLAEFLANVFNHPLYSIQRLFYNIWNSIIEFVGSALDWIVEKAKSIPFLKDLIGDFSIGSLKVDIPDPPNDYWVAPRMESKDLGNEYNFGYNAGSKFASGIGNNFGDIKSKIDNIKNGNDLTKFGVQNNSPTNSTNSGGMSNPLYNSGDGLSSSIDNTNLGNNVADVSENLKGMDDNVEVSNEHLEMMKDLAEQEIIQNFVSLTPTVQVTTGDIKEEADINTIISKIESYMENEMINSAEGLYA</sequence>
<evidence type="ECO:0000313" key="4">
    <source>
        <dbReference type="Proteomes" id="UP001519921"/>
    </source>
</evidence>
<comment type="caution">
    <text evidence="3">The sequence shown here is derived from an EMBL/GenBank/DDBJ whole genome shotgun (WGS) entry which is preliminary data.</text>
</comment>
<name>A0ABS7ALA3_9CLOT</name>
<feature type="transmembrane region" description="Helical" evidence="2">
    <location>
        <begin position="286"/>
        <end position="306"/>
    </location>
</feature>
<evidence type="ECO:0000256" key="1">
    <source>
        <dbReference type="SAM" id="MobiDB-lite"/>
    </source>
</evidence>
<protein>
    <submittedName>
        <fullName evidence="3">Tail length tape measure protein</fullName>
    </submittedName>
</protein>
<feature type="region of interest" description="Disordered" evidence="1">
    <location>
        <begin position="533"/>
        <end position="559"/>
    </location>
</feature>
<evidence type="ECO:0000313" key="3">
    <source>
        <dbReference type="EMBL" id="MBW6408481.1"/>
    </source>
</evidence>
<organism evidence="3 4">
    <name type="scientific">Clostridium weizhouense</name>
    <dbReference type="NCBI Taxonomy" id="2859781"/>
    <lineage>
        <taxon>Bacteria</taxon>
        <taxon>Bacillati</taxon>
        <taxon>Bacillota</taxon>
        <taxon>Clostridia</taxon>
        <taxon>Eubacteriales</taxon>
        <taxon>Clostridiaceae</taxon>
        <taxon>Clostridium</taxon>
    </lineage>
</organism>
<feature type="transmembrane region" description="Helical" evidence="2">
    <location>
        <begin position="349"/>
        <end position="371"/>
    </location>
</feature>
<keyword evidence="2" id="KW-1133">Transmembrane helix</keyword>